<evidence type="ECO:0000256" key="2">
    <source>
        <dbReference type="ARBA" id="ARBA00022679"/>
    </source>
</evidence>
<organism evidence="5 6">
    <name type="scientific">Christensenella hongkongensis</name>
    <dbReference type="NCBI Taxonomy" id="270498"/>
    <lineage>
        <taxon>Bacteria</taxon>
        <taxon>Bacillati</taxon>
        <taxon>Bacillota</taxon>
        <taxon>Clostridia</taxon>
        <taxon>Christensenellales</taxon>
        <taxon>Christensenellaceae</taxon>
        <taxon>Christensenella</taxon>
    </lineage>
</organism>
<protein>
    <submittedName>
        <fullName evidence="5">Ribokinase</fullName>
        <ecNumber evidence="5">2.7.1.15</ecNumber>
    </submittedName>
</protein>
<accession>A0A0M2NCF2</accession>
<proteinExistence type="inferred from homology"/>
<evidence type="ECO:0000313" key="6">
    <source>
        <dbReference type="Proteomes" id="UP000034076"/>
    </source>
</evidence>
<reference evidence="5 6" key="1">
    <citation type="submission" date="2015-04" db="EMBL/GenBank/DDBJ databases">
        <title>Draft genome sequence of bacteremic isolate Catabacter hongkongensis type strain HKU16T.</title>
        <authorList>
            <person name="Lau S.K."/>
            <person name="Teng J.L."/>
            <person name="Huang Y."/>
            <person name="Curreem S.O."/>
            <person name="Tsui S.K."/>
            <person name="Woo P.C."/>
        </authorList>
    </citation>
    <scope>NUCLEOTIDE SEQUENCE [LARGE SCALE GENOMIC DNA]</scope>
    <source>
        <strain evidence="5 6">HKU16</strain>
    </source>
</reference>
<dbReference type="RefSeq" id="WP_046444352.1">
    <property type="nucleotide sequence ID" value="NZ_JAXDTA010000023.1"/>
</dbReference>
<dbReference type="InterPro" id="IPR011611">
    <property type="entry name" value="PfkB_dom"/>
</dbReference>
<dbReference type="EMBL" id="LAYJ01000115">
    <property type="protein sequence ID" value="KKI49918.1"/>
    <property type="molecule type" value="Genomic_DNA"/>
</dbReference>
<dbReference type="PROSITE" id="PS00584">
    <property type="entry name" value="PFKB_KINASES_2"/>
    <property type="match status" value="1"/>
</dbReference>
<dbReference type="SUPFAM" id="SSF53613">
    <property type="entry name" value="Ribokinase-like"/>
    <property type="match status" value="1"/>
</dbReference>
<gene>
    <name evidence="5" type="ORF">CHK_2534</name>
</gene>
<comment type="caution">
    <text evidence="5">The sequence shown here is derived from an EMBL/GenBank/DDBJ whole genome shotgun (WGS) entry which is preliminary data.</text>
</comment>
<dbReference type="PANTHER" id="PTHR43085">
    <property type="entry name" value="HEXOKINASE FAMILY MEMBER"/>
    <property type="match status" value="1"/>
</dbReference>
<keyword evidence="6" id="KW-1185">Reference proteome</keyword>
<dbReference type="AlphaFoldDB" id="A0A0M2NCF2"/>
<dbReference type="OrthoDB" id="9813569at2"/>
<dbReference type="EC" id="2.7.1.15" evidence="5"/>
<dbReference type="PANTHER" id="PTHR43085:SF57">
    <property type="entry name" value="CARBOHYDRATE KINASE PFKB DOMAIN-CONTAINING PROTEIN"/>
    <property type="match status" value="1"/>
</dbReference>
<dbReference type="InterPro" id="IPR002173">
    <property type="entry name" value="Carboh/pur_kinase_PfkB_CS"/>
</dbReference>
<dbReference type="InterPro" id="IPR050306">
    <property type="entry name" value="PfkB_Carbo_kinase"/>
</dbReference>
<dbReference type="GO" id="GO:0004747">
    <property type="term" value="F:ribokinase activity"/>
    <property type="evidence" value="ECO:0007669"/>
    <property type="project" value="UniProtKB-EC"/>
</dbReference>
<keyword evidence="2 5" id="KW-0808">Transferase</keyword>
<dbReference type="InterPro" id="IPR029056">
    <property type="entry name" value="Ribokinase-like"/>
</dbReference>
<keyword evidence="3 5" id="KW-0418">Kinase</keyword>
<sequence length="389" mass="42151">MKYDVVCAGHICLDMTPKFPKHNEGIKKTFVPGKQNDVGDMVFSTGGSVANTGIGLIKLGMNTPLMAKVGDDILGGIIGQLLEESGGPKEFLAVSKGESSSYSVVLSLPGSDRIFLHNPAVNETFCACDIDFSVVKDAKIMHLGYPPLMRSLYRNGGEEMIAILKKAKETGVTTSVDTAYPDPSSEAALQDWEEIFKSTLPYTDIIMPSIEETLIMLDRPEFERLKQLDDDVLVNIEVDYIAELGQKLMDMGAKIVVIKCGTLGYYVKTANADQIAAMGNGAPADVDAWADKELFSGIYYIEDMKSTTGAGDTSVAGFLASLLRGYSPYDAIDTACATGAICVTDFSATGAIPRLEEVRARIDAGWEKRPVDYTGSLFTYDEARKLYVK</sequence>
<evidence type="ECO:0000256" key="3">
    <source>
        <dbReference type="ARBA" id="ARBA00022777"/>
    </source>
</evidence>
<feature type="domain" description="Carbohydrate kinase PfkB" evidence="4">
    <location>
        <begin position="4"/>
        <end position="353"/>
    </location>
</feature>
<dbReference type="STRING" id="270498.CHK_2534"/>
<name>A0A0M2NCF2_9FIRM</name>
<evidence type="ECO:0000313" key="5">
    <source>
        <dbReference type="EMBL" id="KKI49918.1"/>
    </source>
</evidence>
<evidence type="ECO:0000259" key="4">
    <source>
        <dbReference type="Pfam" id="PF00294"/>
    </source>
</evidence>
<dbReference type="Pfam" id="PF00294">
    <property type="entry name" value="PfkB"/>
    <property type="match status" value="1"/>
</dbReference>
<evidence type="ECO:0000256" key="1">
    <source>
        <dbReference type="ARBA" id="ARBA00010688"/>
    </source>
</evidence>
<dbReference type="Proteomes" id="UP000034076">
    <property type="component" value="Unassembled WGS sequence"/>
</dbReference>
<comment type="similarity">
    <text evidence="1">Belongs to the carbohydrate kinase PfkB family.</text>
</comment>
<dbReference type="Gene3D" id="3.40.1190.20">
    <property type="match status" value="1"/>
</dbReference>